<evidence type="ECO:0000259" key="6">
    <source>
        <dbReference type="PROSITE" id="PS50850"/>
    </source>
</evidence>
<evidence type="ECO:0000256" key="2">
    <source>
        <dbReference type="ARBA" id="ARBA00022692"/>
    </source>
</evidence>
<feature type="transmembrane region" description="Helical" evidence="5">
    <location>
        <begin position="93"/>
        <end position="113"/>
    </location>
</feature>
<name>A0ABN8NVI7_9CNID</name>
<protein>
    <recommendedName>
        <fullName evidence="6">Major facilitator superfamily (MFS) profile domain-containing protein</fullName>
    </recommendedName>
</protein>
<reference evidence="7 8" key="1">
    <citation type="submission" date="2022-05" db="EMBL/GenBank/DDBJ databases">
        <authorList>
            <consortium name="Genoscope - CEA"/>
            <person name="William W."/>
        </authorList>
    </citation>
    <scope>NUCLEOTIDE SEQUENCE [LARGE SCALE GENOMIC DNA]</scope>
</reference>
<feature type="transmembrane region" description="Helical" evidence="5">
    <location>
        <begin position="400"/>
        <end position="421"/>
    </location>
</feature>
<keyword evidence="3 5" id="KW-1133">Transmembrane helix</keyword>
<evidence type="ECO:0000256" key="3">
    <source>
        <dbReference type="ARBA" id="ARBA00022989"/>
    </source>
</evidence>
<dbReference type="SUPFAM" id="SSF103473">
    <property type="entry name" value="MFS general substrate transporter"/>
    <property type="match status" value="1"/>
</dbReference>
<evidence type="ECO:0000313" key="7">
    <source>
        <dbReference type="EMBL" id="CAH3123837.1"/>
    </source>
</evidence>
<organism evidence="7 8">
    <name type="scientific">Porites lobata</name>
    <dbReference type="NCBI Taxonomy" id="104759"/>
    <lineage>
        <taxon>Eukaryota</taxon>
        <taxon>Metazoa</taxon>
        <taxon>Cnidaria</taxon>
        <taxon>Anthozoa</taxon>
        <taxon>Hexacorallia</taxon>
        <taxon>Scleractinia</taxon>
        <taxon>Fungiina</taxon>
        <taxon>Poritidae</taxon>
        <taxon>Porites</taxon>
    </lineage>
</organism>
<dbReference type="InterPro" id="IPR036259">
    <property type="entry name" value="MFS_trans_sf"/>
</dbReference>
<evidence type="ECO:0000256" key="5">
    <source>
        <dbReference type="SAM" id="Phobius"/>
    </source>
</evidence>
<gene>
    <name evidence="7" type="ORF">PLOB_00030527</name>
</gene>
<dbReference type="PANTHER" id="PTHR10924:SF6">
    <property type="entry name" value="SOLUTE CARRIER FAMILY 49 MEMBER A3"/>
    <property type="match status" value="1"/>
</dbReference>
<feature type="domain" description="Major facilitator superfamily (MFS) profile" evidence="6">
    <location>
        <begin position="51"/>
        <end position="471"/>
    </location>
</feature>
<keyword evidence="4 5" id="KW-0472">Membrane</keyword>
<dbReference type="Proteomes" id="UP001159405">
    <property type="component" value="Unassembled WGS sequence"/>
</dbReference>
<comment type="caution">
    <text evidence="7">The sequence shown here is derived from an EMBL/GenBank/DDBJ whole genome shotgun (WGS) entry which is preliminary data.</text>
</comment>
<dbReference type="Gene3D" id="1.20.1250.20">
    <property type="entry name" value="MFS general substrate transporter like domains"/>
    <property type="match status" value="2"/>
</dbReference>
<dbReference type="CDD" id="cd17399">
    <property type="entry name" value="MFS_MFSD7"/>
    <property type="match status" value="1"/>
</dbReference>
<comment type="subcellular location">
    <subcellularLocation>
        <location evidence="1">Membrane</location>
        <topology evidence="1">Multi-pass membrane protein</topology>
    </subcellularLocation>
</comment>
<proteinExistence type="predicted"/>
<dbReference type="InterPro" id="IPR020846">
    <property type="entry name" value="MFS_dom"/>
</dbReference>
<dbReference type="InterPro" id="IPR049680">
    <property type="entry name" value="FLVCR1-2_SLC49-like"/>
</dbReference>
<feature type="transmembrane region" description="Helical" evidence="5">
    <location>
        <begin position="271"/>
        <end position="296"/>
    </location>
</feature>
<dbReference type="PANTHER" id="PTHR10924">
    <property type="entry name" value="MAJOR FACILITATOR SUPERFAMILY PROTEIN-RELATED"/>
    <property type="match status" value="1"/>
</dbReference>
<evidence type="ECO:0000256" key="4">
    <source>
        <dbReference type="ARBA" id="ARBA00023136"/>
    </source>
</evidence>
<dbReference type="InterPro" id="IPR011701">
    <property type="entry name" value="MFS"/>
</dbReference>
<feature type="transmembrane region" description="Helical" evidence="5">
    <location>
        <begin position="308"/>
        <end position="328"/>
    </location>
</feature>
<dbReference type="EMBL" id="CALNXK010000039">
    <property type="protein sequence ID" value="CAH3123837.1"/>
    <property type="molecule type" value="Genomic_DNA"/>
</dbReference>
<keyword evidence="2 5" id="KW-0812">Transmembrane</keyword>
<keyword evidence="8" id="KW-1185">Reference proteome</keyword>
<feature type="transmembrane region" description="Helical" evidence="5">
    <location>
        <begin position="447"/>
        <end position="470"/>
    </location>
</feature>
<dbReference type="Pfam" id="PF07690">
    <property type="entry name" value="MFS_1"/>
    <property type="match status" value="1"/>
</dbReference>
<evidence type="ECO:0000256" key="1">
    <source>
        <dbReference type="ARBA" id="ARBA00004141"/>
    </source>
</evidence>
<feature type="transmembrane region" description="Helical" evidence="5">
    <location>
        <begin position="364"/>
        <end position="388"/>
    </location>
</feature>
<accession>A0ABN8NVI7</accession>
<feature type="transmembrane region" description="Helical" evidence="5">
    <location>
        <begin position="340"/>
        <end position="358"/>
    </location>
</feature>
<dbReference type="PROSITE" id="PS50850">
    <property type="entry name" value="MFS"/>
    <property type="match status" value="1"/>
</dbReference>
<evidence type="ECO:0000313" key="8">
    <source>
        <dbReference type="Proteomes" id="UP001159405"/>
    </source>
</evidence>
<sequence>MDSPKNVNSERSALLHPNPSLYTRSISQEEAILHLSKSKERFFGVYRLYGRRWYVLLVLFVLNVSNAMLWLSFAPIADYTAGFYQKSVNDINWLSIVYLVCYLLFGLVTMWILDVLGLRTGILLGAWLNAVGAAVRILSGTEFVHTNSRFVVVMIGQTSAALAQPFLLGSPTKLAAVWFGADERATANMIASLSNPVGVMVANVLGPVLVKHNNDIPFMLEMFSVPAFLGVTMATLGVCSSSPPTPPTASAESKSEPFFTGLKKILQNKAYLVLMIAFGSGIGLFTCLTTLLEQVICPRGYNDEMAGVAGAVLIAVGLLGGGLAGVYIDKTKKFEETAKVAYGLAAVSCALFAVVARMPHQPVLIVVSCGLFGFFAFALMPVCLEVGVECTYPVAEATSAGLQWMAGQATGIVFILLCQLLEVPRRFKDHKCHGKSKGDKVPDFERAMYFMTSTAVAMAILLICTFKPSYKRLEMERRRAAMRILNVGNQGRLPTFPSNGSISENGGDVPGSP</sequence>
<feature type="transmembrane region" description="Helical" evidence="5">
    <location>
        <begin position="53"/>
        <end position="73"/>
    </location>
</feature>